<organism evidence="2 3">
    <name type="scientific">Streptomyces lomondensis</name>
    <dbReference type="NCBI Taxonomy" id="68229"/>
    <lineage>
        <taxon>Bacteria</taxon>
        <taxon>Bacillati</taxon>
        <taxon>Actinomycetota</taxon>
        <taxon>Actinomycetes</taxon>
        <taxon>Kitasatosporales</taxon>
        <taxon>Streptomycetaceae</taxon>
        <taxon>Streptomyces</taxon>
    </lineage>
</organism>
<feature type="region of interest" description="Disordered" evidence="1">
    <location>
        <begin position="1"/>
        <end position="28"/>
    </location>
</feature>
<keyword evidence="3" id="KW-1185">Reference proteome</keyword>
<reference evidence="3" key="1">
    <citation type="journal article" date="2019" name="Int. J. Syst. Evol. Microbiol.">
        <title>The Global Catalogue of Microorganisms (GCM) 10K type strain sequencing project: providing services to taxonomists for standard genome sequencing and annotation.</title>
        <authorList>
            <consortium name="The Broad Institute Genomics Platform"/>
            <consortium name="The Broad Institute Genome Sequencing Center for Infectious Disease"/>
            <person name="Wu L."/>
            <person name="Ma J."/>
        </authorList>
    </citation>
    <scope>NUCLEOTIDE SEQUENCE [LARGE SCALE GENOMIC DNA]</scope>
    <source>
        <strain evidence="3">JCM 4866</strain>
    </source>
</reference>
<dbReference type="EMBL" id="BMWC01000005">
    <property type="protein sequence ID" value="GGX07711.1"/>
    <property type="molecule type" value="Genomic_DNA"/>
</dbReference>
<feature type="region of interest" description="Disordered" evidence="1">
    <location>
        <begin position="54"/>
        <end position="104"/>
    </location>
</feature>
<evidence type="ECO:0000313" key="2">
    <source>
        <dbReference type="EMBL" id="GGX07711.1"/>
    </source>
</evidence>
<protein>
    <submittedName>
        <fullName evidence="2">Uncharacterized protein</fullName>
    </submittedName>
</protein>
<name>A0ABQ2XAD4_9ACTN</name>
<comment type="caution">
    <text evidence="2">The sequence shown here is derived from an EMBL/GenBank/DDBJ whole genome shotgun (WGS) entry which is preliminary data.</text>
</comment>
<evidence type="ECO:0000313" key="3">
    <source>
        <dbReference type="Proteomes" id="UP000617743"/>
    </source>
</evidence>
<accession>A0ABQ2XAD4</accession>
<proteinExistence type="predicted"/>
<gene>
    <name evidence="2" type="ORF">GCM10010383_42450</name>
</gene>
<feature type="compositionally biased region" description="Basic and acidic residues" evidence="1">
    <location>
        <begin position="72"/>
        <end position="85"/>
    </location>
</feature>
<feature type="compositionally biased region" description="Basic residues" evidence="1">
    <location>
        <begin position="86"/>
        <end position="96"/>
    </location>
</feature>
<dbReference type="Proteomes" id="UP000617743">
    <property type="component" value="Unassembled WGS sequence"/>
</dbReference>
<evidence type="ECO:0000256" key="1">
    <source>
        <dbReference type="SAM" id="MobiDB-lite"/>
    </source>
</evidence>
<sequence length="104" mass="11997">MRDQLHQARQRTQRFEVPSPVEGRKSGVMPLGRIADVMPPCRSYKEIPVRLGRSRGSLASPNSHGLSVRPAVPERKKQGLSEFRRSLRRVQRRRRGWNGSRVEQ</sequence>